<feature type="chain" id="PRO_5016669843" evidence="1">
    <location>
        <begin position="16"/>
        <end position="117"/>
    </location>
</feature>
<comment type="caution">
    <text evidence="2">The sequence shown here is derived from an EMBL/GenBank/DDBJ whole genome shotgun (WGS) entry which is preliminary data.</text>
</comment>
<dbReference type="OrthoDB" id="4022739at2759"/>
<keyword evidence="3" id="KW-1185">Reference proteome</keyword>
<feature type="signal peptide" evidence="1">
    <location>
        <begin position="1"/>
        <end position="15"/>
    </location>
</feature>
<dbReference type="AlphaFoldDB" id="A0A367XYC0"/>
<protein>
    <submittedName>
        <fullName evidence="2">Uncharacterized protein</fullName>
    </submittedName>
</protein>
<organism evidence="2 3">
    <name type="scientific">Candida viswanathii</name>
    <dbReference type="NCBI Taxonomy" id="5486"/>
    <lineage>
        <taxon>Eukaryota</taxon>
        <taxon>Fungi</taxon>
        <taxon>Dikarya</taxon>
        <taxon>Ascomycota</taxon>
        <taxon>Saccharomycotina</taxon>
        <taxon>Pichiomycetes</taxon>
        <taxon>Debaryomycetaceae</taxon>
        <taxon>Candida/Lodderomyces clade</taxon>
        <taxon>Candida</taxon>
    </lineage>
</organism>
<proteinExistence type="predicted"/>
<dbReference type="Proteomes" id="UP000253472">
    <property type="component" value="Unassembled WGS sequence"/>
</dbReference>
<gene>
    <name evidence="2" type="ORF">Cantr_06275</name>
</gene>
<reference evidence="2 3" key="1">
    <citation type="submission" date="2018-06" db="EMBL/GenBank/DDBJ databases">
        <title>Whole genome sequencing of Candida tropicalis (genome annotated by CSBL at Korea University).</title>
        <authorList>
            <person name="Ahn J."/>
        </authorList>
    </citation>
    <scope>NUCLEOTIDE SEQUENCE [LARGE SCALE GENOMIC DNA]</scope>
    <source>
        <strain evidence="2 3">ATCC 20962</strain>
    </source>
</reference>
<evidence type="ECO:0000313" key="3">
    <source>
        <dbReference type="Proteomes" id="UP000253472"/>
    </source>
</evidence>
<sequence length="117" mass="13349">MKLVVIGFIIGLSMAAPPDSSDVQEPYPYSSIFIKSINDKQAIECMKYVEITSFKIKNCTEVTTHNSCLCYFMKLVNEECETLRDDQVWYLENLNHAECTPRRVSRQVVGDIGGYAR</sequence>
<evidence type="ECO:0000256" key="1">
    <source>
        <dbReference type="SAM" id="SignalP"/>
    </source>
</evidence>
<name>A0A367XYC0_9ASCO</name>
<keyword evidence="1" id="KW-0732">Signal</keyword>
<evidence type="ECO:0000313" key="2">
    <source>
        <dbReference type="EMBL" id="RCK57782.1"/>
    </source>
</evidence>
<accession>A0A367XYC0</accession>
<dbReference type="EMBL" id="QLNQ01000028">
    <property type="protein sequence ID" value="RCK57782.1"/>
    <property type="molecule type" value="Genomic_DNA"/>
</dbReference>